<dbReference type="InterPro" id="IPR017853">
    <property type="entry name" value="GH"/>
</dbReference>
<dbReference type="Gene3D" id="2.60.120.260">
    <property type="entry name" value="Galactose-binding domain-like"/>
    <property type="match status" value="1"/>
</dbReference>
<keyword evidence="3" id="KW-1185">Reference proteome</keyword>
<organism evidence="2 3">
    <name type="scientific">Gibbsiella quercinecans</name>
    <dbReference type="NCBI Taxonomy" id="929813"/>
    <lineage>
        <taxon>Bacteria</taxon>
        <taxon>Pseudomonadati</taxon>
        <taxon>Pseudomonadota</taxon>
        <taxon>Gammaproteobacteria</taxon>
        <taxon>Enterobacterales</taxon>
        <taxon>Yersiniaceae</taxon>
        <taxon>Gibbsiella</taxon>
    </lineage>
</organism>
<reference evidence="2 3" key="1">
    <citation type="submission" date="2016-01" db="EMBL/GenBank/DDBJ databases">
        <authorList>
            <person name="Oliw E.H."/>
        </authorList>
    </citation>
    <scope>NUCLEOTIDE SEQUENCE [LARGE SCALE GENOMIC DNA]</scope>
    <source>
        <strain evidence="2 3">FRB97</strain>
    </source>
</reference>
<sequence>MTYSILSGACLSAGVWLAGQACAAGCADNLIENGGFELGEQGWALSAGEITTGGRTGQASLRYQNSDPERYHTMTQQLRVKPGQALDFGVWVNGADLQGDADDRGAGIFVESYDADGRYLAGSHPQGVVGTGDWQPVAGRFLVPARAAEVTLGVYFRRGTTGRAEFDDVYACLQPTAPVLYQVRADDAMALSTVFMPDKQPVQVDSTLLDSRGEAVKHDRRHYHIEGEQPVVFALPATLSAGEYRLQQRVTAQDSQLSRSSAMPISISSRPPKVALDAQGYTLKDGKRFFPLGIYMYAGMATDEHLARIRAAGFNTLLDYDYGVSKDPAGYFRKTQQHDLQVIYSVKDFYAGTQFAPETHLSYPALTAAYVEKLKHQPNLLAWYINDELGLEYVPQIEAKHLQIKQRDPDHLTFQVVDRAGALDSYFNSSDVLASDPYPIGKDNDLTRTLLYARLTKMAARQAKGAWIVTQIMDHAAYSPGRKPHQPSEAEMRNQAWLGLIGGAKGILFYSYTDLFYKRNRGTFRQQEFDGIWQGVAKVAQEIVSFTPYLLSGESRMLHGNNTAIPARLFIDGGRGLVLVVNPYYRPMSVRFALPAGWQWQEPQGAELALPSMGSMALWVQRQTVEKDRQ</sequence>
<accession>A0A250B7C6</accession>
<dbReference type="SUPFAM" id="SSF51445">
    <property type="entry name" value="(Trans)glycosidases"/>
    <property type="match status" value="1"/>
</dbReference>
<evidence type="ECO:0000313" key="3">
    <source>
        <dbReference type="Proteomes" id="UP000217182"/>
    </source>
</evidence>
<feature type="signal peptide" evidence="1">
    <location>
        <begin position="1"/>
        <end position="23"/>
    </location>
</feature>
<dbReference type="RefSeq" id="WP_095848420.1">
    <property type="nucleotide sequence ID" value="NZ_CP014136.1"/>
</dbReference>
<dbReference type="OrthoDB" id="9806464at2"/>
<dbReference type="EMBL" id="CP014136">
    <property type="protein sequence ID" value="ATA21832.1"/>
    <property type="molecule type" value="Genomic_DNA"/>
</dbReference>
<dbReference type="KEGG" id="gqu:AWC35_22240"/>
<evidence type="ECO:0000256" key="1">
    <source>
        <dbReference type="SAM" id="SignalP"/>
    </source>
</evidence>
<dbReference type="AlphaFoldDB" id="A0A250B7C6"/>
<protein>
    <submittedName>
        <fullName evidence="2">Carbohydrate-binding protein CenC</fullName>
    </submittedName>
</protein>
<dbReference type="Gene3D" id="3.20.20.80">
    <property type="entry name" value="Glycosidases"/>
    <property type="match status" value="1"/>
</dbReference>
<name>A0A250B7C6_9GAMM</name>
<dbReference type="Proteomes" id="UP000217182">
    <property type="component" value="Chromosome"/>
</dbReference>
<proteinExistence type="predicted"/>
<evidence type="ECO:0000313" key="2">
    <source>
        <dbReference type="EMBL" id="ATA21832.1"/>
    </source>
</evidence>
<feature type="chain" id="PRO_5012083537" evidence="1">
    <location>
        <begin position="24"/>
        <end position="630"/>
    </location>
</feature>
<gene>
    <name evidence="2" type="ORF">AWC35_22240</name>
</gene>
<keyword evidence="1" id="KW-0732">Signal</keyword>